<name>A0ACC0DAW9_9PEZI</name>
<keyword evidence="2" id="KW-1185">Reference proteome</keyword>
<protein>
    <submittedName>
        <fullName evidence="1">Uncharacterized protein</fullName>
    </submittedName>
</protein>
<dbReference type="EMBL" id="MU394294">
    <property type="protein sequence ID" value="KAI6089697.1"/>
    <property type="molecule type" value="Genomic_DNA"/>
</dbReference>
<organism evidence="1 2">
    <name type="scientific">Hypoxylon rubiginosum</name>
    <dbReference type="NCBI Taxonomy" id="110542"/>
    <lineage>
        <taxon>Eukaryota</taxon>
        <taxon>Fungi</taxon>
        <taxon>Dikarya</taxon>
        <taxon>Ascomycota</taxon>
        <taxon>Pezizomycotina</taxon>
        <taxon>Sordariomycetes</taxon>
        <taxon>Xylariomycetidae</taxon>
        <taxon>Xylariales</taxon>
        <taxon>Hypoxylaceae</taxon>
        <taxon>Hypoxylon</taxon>
    </lineage>
</organism>
<evidence type="ECO:0000313" key="1">
    <source>
        <dbReference type="EMBL" id="KAI6089697.1"/>
    </source>
</evidence>
<evidence type="ECO:0000313" key="2">
    <source>
        <dbReference type="Proteomes" id="UP001497680"/>
    </source>
</evidence>
<dbReference type="Proteomes" id="UP001497680">
    <property type="component" value="Unassembled WGS sequence"/>
</dbReference>
<sequence>MQVNMFQLALNHSTGWAVLLLAVVALILFSSRRRNASTANKQVTETKAWQYPEPSPDETFDLQKTPPPGFRAFRYKYTRHTLDIRPLDKDSWVMLDNQWPMYHSVKVKRLADRGEKVVQTLPQARAAAHELCQDLSEFLVRRYPQVYRVERSAKDNLGWGGKGSIVKIEMPPLGVSYDLTLQDPLTVAGLIQPADINILLKGADDVYYLSAMMLGIGGGQRIKDKIGNNLADLHFKGHIPHYAQQLQRPLDRFLLKLKVESPIHRNTTAISIHDEFHWPAITMGPEDDWDPELRGPGIDTPSYGTFKAPEPIQDVSQLFFRQERQTLRRLPRSGAVVWMVHTYIEKLTDVAQEPGVPGRLASLVRSWDDTLAEHKGRHLYEHVLLPYLDDLHRKQVESGVCEDGELPSKFPF</sequence>
<accession>A0ACC0DAW9</accession>
<comment type="caution">
    <text evidence="1">The sequence shown here is derived from an EMBL/GenBank/DDBJ whole genome shotgun (WGS) entry which is preliminary data.</text>
</comment>
<reference evidence="1 2" key="1">
    <citation type="journal article" date="2022" name="New Phytol.">
        <title>Ecological generalism drives hyperdiversity of secondary metabolite gene clusters in xylarialean endophytes.</title>
        <authorList>
            <person name="Franco M.E.E."/>
            <person name="Wisecaver J.H."/>
            <person name="Arnold A.E."/>
            <person name="Ju Y.M."/>
            <person name="Slot J.C."/>
            <person name="Ahrendt S."/>
            <person name="Moore L.P."/>
            <person name="Eastman K.E."/>
            <person name="Scott K."/>
            <person name="Konkel Z."/>
            <person name="Mondo S.J."/>
            <person name="Kuo A."/>
            <person name="Hayes R.D."/>
            <person name="Haridas S."/>
            <person name="Andreopoulos B."/>
            <person name="Riley R."/>
            <person name="LaButti K."/>
            <person name="Pangilinan J."/>
            <person name="Lipzen A."/>
            <person name="Amirebrahimi M."/>
            <person name="Yan J."/>
            <person name="Adam C."/>
            <person name="Keymanesh K."/>
            <person name="Ng V."/>
            <person name="Louie K."/>
            <person name="Northen T."/>
            <person name="Drula E."/>
            <person name="Henrissat B."/>
            <person name="Hsieh H.M."/>
            <person name="Youens-Clark K."/>
            <person name="Lutzoni F."/>
            <person name="Miadlikowska J."/>
            <person name="Eastwood D.C."/>
            <person name="Hamelin R.C."/>
            <person name="Grigoriev I.V."/>
            <person name="U'Ren J.M."/>
        </authorList>
    </citation>
    <scope>NUCLEOTIDE SEQUENCE [LARGE SCALE GENOMIC DNA]</scope>
    <source>
        <strain evidence="1 2">ER1909</strain>
    </source>
</reference>
<gene>
    <name evidence="1" type="ORF">F4821DRAFT_51391</name>
</gene>
<proteinExistence type="predicted"/>